<feature type="signal peptide" evidence="4">
    <location>
        <begin position="1"/>
        <end position="20"/>
    </location>
</feature>
<dbReference type="Pfam" id="PF00734">
    <property type="entry name" value="CBM_1"/>
    <property type="match status" value="1"/>
</dbReference>
<evidence type="ECO:0000256" key="5">
    <source>
        <dbReference type="SAM" id="MobiDB-lite"/>
    </source>
</evidence>
<dbReference type="OrthoDB" id="2425929at2759"/>
<evidence type="ECO:0000256" key="2">
    <source>
        <dbReference type="ARBA" id="ARBA00022729"/>
    </source>
</evidence>
<dbReference type="EC" id="3.1.1.-" evidence="4"/>
<comment type="subcellular location">
    <subcellularLocation>
        <location evidence="4">Secreted</location>
    </subcellularLocation>
</comment>
<keyword evidence="4" id="KW-0964">Secreted</keyword>
<dbReference type="EMBL" id="KN824295">
    <property type="protein sequence ID" value="KIM28039.1"/>
    <property type="molecule type" value="Genomic_DNA"/>
</dbReference>
<dbReference type="Pfam" id="PF10503">
    <property type="entry name" value="Esterase_PHB"/>
    <property type="match status" value="1"/>
</dbReference>
<feature type="domain" description="CBM1" evidence="6">
    <location>
        <begin position="21"/>
        <end position="57"/>
    </location>
</feature>
<evidence type="ECO:0000259" key="6">
    <source>
        <dbReference type="PROSITE" id="PS51164"/>
    </source>
</evidence>
<dbReference type="PANTHER" id="PTHR43037">
    <property type="entry name" value="UNNAMED PRODUCT-RELATED"/>
    <property type="match status" value="1"/>
</dbReference>
<keyword evidence="8" id="KW-1185">Reference proteome</keyword>
<evidence type="ECO:0000256" key="3">
    <source>
        <dbReference type="ARBA" id="ARBA00022801"/>
    </source>
</evidence>
<dbReference type="InterPro" id="IPR050955">
    <property type="entry name" value="Plant_Biomass_Hydrol_Est"/>
</dbReference>
<name>A0A0C3B7B2_SERVB</name>
<evidence type="ECO:0000313" key="7">
    <source>
        <dbReference type="EMBL" id="KIM28039.1"/>
    </source>
</evidence>
<dbReference type="GO" id="GO:0045493">
    <property type="term" value="P:xylan catabolic process"/>
    <property type="evidence" value="ECO:0007669"/>
    <property type="project" value="UniProtKB-UniRule"/>
</dbReference>
<reference evidence="7 8" key="1">
    <citation type="submission" date="2014-04" db="EMBL/GenBank/DDBJ databases">
        <authorList>
            <consortium name="DOE Joint Genome Institute"/>
            <person name="Kuo A."/>
            <person name="Zuccaro A."/>
            <person name="Kohler A."/>
            <person name="Nagy L.G."/>
            <person name="Floudas D."/>
            <person name="Copeland A."/>
            <person name="Barry K.W."/>
            <person name="Cichocki N."/>
            <person name="Veneault-Fourrey C."/>
            <person name="LaButti K."/>
            <person name="Lindquist E.A."/>
            <person name="Lipzen A."/>
            <person name="Lundell T."/>
            <person name="Morin E."/>
            <person name="Murat C."/>
            <person name="Sun H."/>
            <person name="Tunlid A."/>
            <person name="Henrissat B."/>
            <person name="Grigoriev I.V."/>
            <person name="Hibbett D.S."/>
            <person name="Martin F."/>
            <person name="Nordberg H.P."/>
            <person name="Cantor M.N."/>
            <person name="Hua S.X."/>
        </authorList>
    </citation>
    <scope>NUCLEOTIDE SEQUENCE [LARGE SCALE GENOMIC DNA]</scope>
    <source>
        <strain evidence="7 8">MAFF 305830</strain>
    </source>
</reference>
<reference evidence="8" key="2">
    <citation type="submission" date="2015-01" db="EMBL/GenBank/DDBJ databases">
        <title>Evolutionary Origins and Diversification of the Mycorrhizal Mutualists.</title>
        <authorList>
            <consortium name="DOE Joint Genome Institute"/>
            <consortium name="Mycorrhizal Genomics Consortium"/>
            <person name="Kohler A."/>
            <person name="Kuo A."/>
            <person name="Nagy L.G."/>
            <person name="Floudas D."/>
            <person name="Copeland A."/>
            <person name="Barry K.W."/>
            <person name="Cichocki N."/>
            <person name="Veneault-Fourrey C."/>
            <person name="LaButti K."/>
            <person name="Lindquist E.A."/>
            <person name="Lipzen A."/>
            <person name="Lundell T."/>
            <person name="Morin E."/>
            <person name="Murat C."/>
            <person name="Riley R."/>
            <person name="Ohm R."/>
            <person name="Sun H."/>
            <person name="Tunlid A."/>
            <person name="Henrissat B."/>
            <person name="Grigoriev I.V."/>
            <person name="Hibbett D.S."/>
            <person name="Martin F."/>
        </authorList>
    </citation>
    <scope>NUCLEOTIDE SEQUENCE [LARGE SCALE GENOMIC DNA]</scope>
    <source>
        <strain evidence="8">MAFF 305830</strain>
    </source>
</reference>
<comment type="function">
    <text evidence="4">Esterase involved in the hydrolysis of xylan, a major structural heterogeneous polysaccharide found in plant biomass representing the second most abundant polysaccharide in the biosphere, after cellulose.</text>
</comment>
<dbReference type="GO" id="GO:0005576">
    <property type="term" value="C:extracellular region"/>
    <property type="evidence" value="ECO:0007669"/>
    <property type="project" value="UniProtKB-SubCell"/>
</dbReference>
<keyword evidence="4" id="KW-0624">Polysaccharide degradation</keyword>
<sequence>MRLLSLGTILVGLAGELAYAQTVGAWGQCGGQGWTGGTSCISGYTCVYSNAWYSQCLPGSASTPSSTSSTKPSSTSTSKTSSASGVINTSFPRATYKEITNFGSNPTSVRAWLYVPQNLVANPPIVVGIHWCHGDANAFYTGTNFKALADQKGFIMIYPQTINSDGCWDVHSDATLTHNAGGDSLGIVSAVRWTITNFGANTSKIFAVGTSSGAMMTNVLIGAYPDIFAAGSANAGVPFACFKGTDSWNSACAAGTNIKTAAQWGDLVRAAYPGYTGPRPRMQFWHGTSDQVLNYNNFGEEVKQWTNVWGVSTTPTNTVQNYAVSGWTRYDYGPNVMGISAAGVPHDIQLQSAQVLAWFGL</sequence>
<feature type="chain" id="PRO_5029035990" description="Carboxylic ester hydrolase" evidence="4">
    <location>
        <begin position="21"/>
        <end position="361"/>
    </location>
</feature>
<dbReference type="GO" id="GO:0052689">
    <property type="term" value="F:carboxylic ester hydrolase activity"/>
    <property type="evidence" value="ECO:0007669"/>
    <property type="project" value="UniProtKB-KW"/>
</dbReference>
<protein>
    <recommendedName>
        <fullName evidence="4">Carboxylic ester hydrolase</fullName>
        <ecNumber evidence="4">3.1.1.-</ecNumber>
    </recommendedName>
</protein>
<dbReference type="Gene3D" id="3.40.50.1820">
    <property type="entry name" value="alpha/beta hydrolase"/>
    <property type="match status" value="1"/>
</dbReference>
<dbReference type="HOGENOM" id="CLU_027551_1_1_1"/>
<dbReference type="GO" id="GO:0030248">
    <property type="term" value="F:cellulose binding"/>
    <property type="evidence" value="ECO:0007669"/>
    <property type="project" value="InterPro"/>
</dbReference>
<keyword evidence="2 4" id="KW-0732">Signal</keyword>
<organism evidence="7 8">
    <name type="scientific">Serendipita vermifera MAFF 305830</name>
    <dbReference type="NCBI Taxonomy" id="933852"/>
    <lineage>
        <taxon>Eukaryota</taxon>
        <taxon>Fungi</taxon>
        <taxon>Dikarya</taxon>
        <taxon>Basidiomycota</taxon>
        <taxon>Agaricomycotina</taxon>
        <taxon>Agaricomycetes</taxon>
        <taxon>Sebacinales</taxon>
        <taxon>Serendipitaceae</taxon>
        <taxon>Serendipita</taxon>
    </lineage>
</organism>
<accession>A0A0C3B7B2</accession>
<dbReference type="PANTHER" id="PTHR43037:SF5">
    <property type="entry name" value="FERULOYL ESTERASE"/>
    <property type="match status" value="1"/>
</dbReference>
<gene>
    <name evidence="7" type="ORF">M408DRAFT_329693</name>
</gene>
<dbReference type="InterPro" id="IPR010126">
    <property type="entry name" value="Esterase_phb"/>
</dbReference>
<evidence type="ECO:0000313" key="8">
    <source>
        <dbReference type="Proteomes" id="UP000054097"/>
    </source>
</evidence>
<dbReference type="SMART" id="SM00236">
    <property type="entry name" value="fCBD"/>
    <property type="match status" value="1"/>
</dbReference>
<dbReference type="STRING" id="933852.A0A0C3B7B2"/>
<dbReference type="AlphaFoldDB" id="A0A0C3B7B2"/>
<dbReference type="SUPFAM" id="SSF53474">
    <property type="entry name" value="alpha/beta-Hydrolases"/>
    <property type="match status" value="2"/>
</dbReference>
<keyword evidence="4" id="KW-0119">Carbohydrate metabolism</keyword>
<dbReference type="Proteomes" id="UP000054097">
    <property type="component" value="Unassembled WGS sequence"/>
</dbReference>
<proteinExistence type="inferred from homology"/>
<comment type="similarity">
    <text evidence="4">Belongs to the carbohydrate esterase 1 (CE1) family.</text>
</comment>
<dbReference type="NCBIfam" id="TIGR01840">
    <property type="entry name" value="esterase_phb"/>
    <property type="match status" value="1"/>
</dbReference>
<evidence type="ECO:0000256" key="4">
    <source>
        <dbReference type="RuleBase" id="RU367147"/>
    </source>
</evidence>
<feature type="region of interest" description="Disordered" evidence="5">
    <location>
        <begin position="63"/>
        <end position="84"/>
    </location>
</feature>
<keyword evidence="1 4" id="KW-0719">Serine esterase</keyword>
<keyword evidence="3 4" id="KW-0378">Hydrolase</keyword>
<dbReference type="InterPro" id="IPR029058">
    <property type="entry name" value="AB_hydrolase_fold"/>
</dbReference>
<dbReference type="InterPro" id="IPR000254">
    <property type="entry name" value="CBD"/>
</dbReference>
<dbReference type="PROSITE" id="PS00562">
    <property type="entry name" value="CBM1_1"/>
    <property type="match status" value="1"/>
</dbReference>
<dbReference type="PROSITE" id="PS51164">
    <property type="entry name" value="CBM1_2"/>
    <property type="match status" value="1"/>
</dbReference>
<evidence type="ECO:0000256" key="1">
    <source>
        <dbReference type="ARBA" id="ARBA00022487"/>
    </source>
</evidence>